<evidence type="ECO:0000313" key="2">
    <source>
        <dbReference type="Proteomes" id="UP000054776"/>
    </source>
</evidence>
<reference evidence="1 2" key="1">
    <citation type="submission" date="2015-01" db="EMBL/GenBank/DDBJ databases">
        <title>Evolution of Trichinella species and genotypes.</title>
        <authorList>
            <person name="Korhonen P.K."/>
            <person name="Edoardo P."/>
            <person name="Giuseppe L.R."/>
            <person name="Gasser R.B."/>
        </authorList>
    </citation>
    <scope>NUCLEOTIDE SEQUENCE [LARGE SCALE GENOMIC DNA]</scope>
    <source>
        <strain evidence="1">ISS3</strain>
    </source>
</reference>
<sequence>MRRLERVNATKASFPFQLLQKYLACNSDTMQQATERTKDVIIINDYSKNDFQESEKCEKRQIAKNVENSLLVWNECHILKRFRNSLRKQPLKYSKCVR</sequence>
<dbReference type="Proteomes" id="UP000054776">
    <property type="component" value="Unassembled WGS sequence"/>
</dbReference>
<name>A0A0V1BCW2_TRISP</name>
<protein>
    <submittedName>
        <fullName evidence="1">Uncharacterized protein</fullName>
    </submittedName>
</protein>
<dbReference type="EMBL" id="JYDH01000059">
    <property type="protein sequence ID" value="KRY34939.1"/>
    <property type="molecule type" value="Genomic_DNA"/>
</dbReference>
<keyword evidence="2" id="KW-1185">Reference proteome</keyword>
<proteinExistence type="predicted"/>
<dbReference type="AlphaFoldDB" id="A0A0V1BCW2"/>
<accession>A0A0V1BCW2</accession>
<gene>
    <name evidence="1" type="ORF">T01_13258</name>
</gene>
<dbReference type="InParanoid" id="A0A0V1BCW2"/>
<organism evidence="1 2">
    <name type="scientific">Trichinella spiralis</name>
    <name type="common">Trichina worm</name>
    <dbReference type="NCBI Taxonomy" id="6334"/>
    <lineage>
        <taxon>Eukaryota</taxon>
        <taxon>Metazoa</taxon>
        <taxon>Ecdysozoa</taxon>
        <taxon>Nematoda</taxon>
        <taxon>Enoplea</taxon>
        <taxon>Dorylaimia</taxon>
        <taxon>Trichinellida</taxon>
        <taxon>Trichinellidae</taxon>
        <taxon>Trichinella</taxon>
    </lineage>
</organism>
<evidence type="ECO:0000313" key="1">
    <source>
        <dbReference type="EMBL" id="KRY34939.1"/>
    </source>
</evidence>
<comment type="caution">
    <text evidence="1">The sequence shown here is derived from an EMBL/GenBank/DDBJ whole genome shotgun (WGS) entry which is preliminary data.</text>
</comment>